<feature type="domain" description="Nephrocystin 3-like N-terminal" evidence="3">
    <location>
        <begin position="221"/>
        <end position="376"/>
    </location>
</feature>
<evidence type="ECO:0000256" key="2">
    <source>
        <dbReference type="SAM" id="Coils"/>
    </source>
</evidence>
<evidence type="ECO:0000313" key="4">
    <source>
        <dbReference type="EMBL" id="TEB23475.1"/>
    </source>
</evidence>
<protein>
    <recommendedName>
        <fullName evidence="3">Nephrocystin 3-like N-terminal domain-containing protein</fullName>
    </recommendedName>
</protein>
<comment type="caution">
    <text evidence="4">The sequence shown here is derived from an EMBL/GenBank/DDBJ whole genome shotgun (WGS) entry which is preliminary data.</text>
</comment>
<dbReference type="EMBL" id="QPFP01000077">
    <property type="protein sequence ID" value="TEB23475.1"/>
    <property type="molecule type" value="Genomic_DNA"/>
</dbReference>
<reference evidence="4 5" key="1">
    <citation type="journal article" date="2019" name="Nat. Ecol. Evol.">
        <title>Megaphylogeny resolves global patterns of mushroom evolution.</title>
        <authorList>
            <person name="Varga T."/>
            <person name="Krizsan K."/>
            <person name="Foldi C."/>
            <person name="Dima B."/>
            <person name="Sanchez-Garcia M."/>
            <person name="Sanchez-Ramirez S."/>
            <person name="Szollosi G.J."/>
            <person name="Szarkandi J.G."/>
            <person name="Papp V."/>
            <person name="Albert L."/>
            <person name="Andreopoulos W."/>
            <person name="Angelini C."/>
            <person name="Antonin V."/>
            <person name="Barry K.W."/>
            <person name="Bougher N.L."/>
            <person name="Buchanan P."/>
            <person name="Buyck B."/>
            <person name="Bense V."/>
            <person name="Catcheside P."/>
            <person name="Chovatia M."/>
            <person name="Cooper J."/>
            <person name="Damon W."/>
            <person name="Desjardin D."/>
            <person name="Finy P."/>
            <person name="Geml J."/>
            <person name="Haridas S."/>
            <person name="Hughes K."/>
            <person name="Justo A."/>
            <person name="Karasinski D."/>
            <person name="Kautmanova I."/>
            <person name="Kiss B."/>
            <person name="Kocsube S."/>
            <person name="Kotiranta H."/>
            <person name="LaButti K.M."/>
            <person name="Lechner B.E."/>
            <person name="Liimatainen K."/>
            <person name="Lipzen A."/>
            <person name="Lukacs Z."/>
            <person name="Mihaltcheva S."/>
            <person name="Morgado L.N."/>
            <person name="Niskanen T."/>
            <person name="Noordeloos M.E."/>
            <person name="Ohm R.A."/>
            <person name="Ortiz-Santana B."/>
            <person name="Ovrebo C."/>
            <person name="Racz N."/>
            <person name="Riley R."/>
            <person name="Savchenko A."/>
            <person name="Shiryaev A."/>
            <person name="Soop K."/>
            <person name="Spirin V."/>
            <person name="Szebenyi C."/>
            <person name="Tomsovsky M."/>
            <person name="Tulloss R.E."/>
            <person name="Uehling J."/>
            <person name="Grigoriev I.V."/>
            <person name="Vagvolgyi C."/>
            <person name="Papp T."/>
            <person name="Martin F.M."/>
            <person name="Miettinen O."/>
            <person name="Hibbett D.S."/>
            <person name="Nagy L.G."/>
        </authorList>
    </citation>
    <scope>NUCLEOTIDE SEQUENCE [LARGE SCALE GENOMIC DNA]</scope>
    <source>
        <strain evidence="4 5">FP101781</strain>
    </source>
</reference>
<proteinExistence type="predicted"/>
<dbReference type="InterPro" id="IPR056884">
    <property type="entry name" value="NPHP3-like_N"/>
</dbReference>
<evidence type="ECO:0000259" key="3">
    <source>
        <dbReference type="Pfam" id="PF24883"/>
    </source>
</evidence>
<accession>A0A4Y7SNQ6</accession>
<dbReference type="STRING" id="71717.A0A4Y7SNQ6"/>
<dbReference type="Proteomes" id="UP000298030">
    <property type="component" value="Unassembled WGS sequence"/>
</dbReference>
<evidence type="ECO:0000256" key="1">
    <source>
        <dbReference type="ARBA" id="ARBA00022737"/>
    </source>
</evidence>
<name>A0A4Y7SNQ6_COPMI</name>
<dbReference type="AlphaFoldDB" id="A0A4Y7SNQ6"/>
<keyword evidence="1" id="KW-0677">Repeat</keyword>
<organism evidence="4 5">
    <name type="scientific">Coprinellus micaceus</name>
    <name type="common">Glistening ink-cap mushroom</name>
    <name type="synonym">Coprinus micaceus</name>
    <dbReference type="NCBI Taxonomy" id="71717"/>
    <lineage>
        <taxon>Eukaryota</taxon>
        <taxon>Fungi</taxon>
        <taxon>Dikarya</taxon>
        <taxon>Basidiomycota</taxon>
        <taxon>Agaricomycotina</taxon>
        <taxon>Agaricomycetes</taxon>
        <taxon>Agaricomycetidae</taxon>
        <taxon>Agaricales</taxon>
        <taxon>Agaricineae</taxon>
        <taxon>Psathyrellaceae</taxon>
        <taxon>Coprinellus</taxon>
    </lineage>
</organism>
<feature type="coiled-coil region" evidence="2">
    <location>
        <begin position="61"/>
        <end position="88"/>
    </location>
</feature>
<evidence type="ECO:0000313" key="5">
    <source>
        <dbReference type="Proteomes" id="UP000298030"/>
    </source>
</evidence>
<dbReference type="Pfam" id="PF24883">
    <property type="entry name" value="NPHP3_N"/>
    <property type="match status" value="1"/>
</dbReference>
<keyword evidence="5" id="KW-1185">Reference proteome</keyword>
<keyword evidence="2" id="KW-0175">Coiled coil</keyword>
<sequence>MPWFQSLFSTTKRSVALSVVDESGGESTSSGLVRTVSVQSQVTTAPAMEVLRETFRGGDTARRQDELIARLRKKKQDAEDECKPLETLPKQDLERYMVLSSRSTNALAALVKSKTSGKAHKRIKSAREADRRIDDLVIFGHQTTQARVNARVSTLLGIGPKQLAETSGAPSKASERNIGHENKFRSLVLHRATYDFASLSVAGFPSTQIPSLEASIRDIADWLGQARMSDRCIYWLWQERHDGRENVLRFVANRCGMRNALASSFFCSTVSNRELKSGFVVTLASELIRYADAFRDALTMACNVTGDWVFEKGILTQVSQLLIKPFNRLPTEEKIRPLLVVVDSVDQCDEQTFLQIMSAVEKCIEEIPNIYFILSSKENQNVATSTVPGDVSSPRAVIVVFEK</sequence>
<dbReference type="OrthoDB" id="3068650at2759"/>
<gene>
    <name evidence="4" type="ORF">FA13DRAFT_1818377</name>
</gene>